<dbReference type="Pfam" id="PF10437">
    <property type="entry name" value="Lip_prot_lig_C"/>
    <property type="match status" value="1"/>
</dbReference>
<organism evidence="9 10">
    <name type="scientific">Durusdinium trenchii</name>
    <dbReference type="NCBI Taxonomy" id="1381693"/>
    <lineage>
        <taxon>Eukaryota</taxon>
        <taxon>Sar</taxon>
        <taxon>Alveolata</taxon>
        <taxon>Dinophyceae</taxon>
        <taxon>Suessiales</taxon>
        <taxon>Symbiodiniaceae</taxon>
        <taxon>Durusdinium</taxon>
    </lineage>
</organism>
<dbReference type="PANTHER" id="PTHR12561">
    <property type="entry name" value="LIPOATE-PROTEIN LIGASE"/>
    <property type="match status" value="1"/>
</dbReference>
<dbReference type="InterPro" id="IPR004562">
    <property type="entry name" value="LipoylTrfase_LipoateP_Ligase"/>
</dbReference>
<dbReference type="EC" id="6.3.1.20" evidence="3"/>
<proteinExistence type="predicted"/>
<evidence type="ECO:0000256" key="1">
    <source>
        <dbReference type="ARBA" id="ARBA00005085"/>
    </source>
</evidence>
<evidence type="ECO:0000256" key="6">
    <source>
        <dbReference type="ARBA" id="ARBA00022840"/>
    </source>
</evidence>
<evidence type="ECO:0000313" key="9">
    <source>
        <dbReference type="EMBL" id="CAK9052705.1"/>
    </source>
</evidence>
<dbReference type="GO" id="GO:0016874">
    <property type="term" value="F:ligase activity"/>
    <property type="evidence" value="ECO:0007669"/>
    <property type="project" value="UniProtKB-KW"/>
</dbReference>
<name>A0ABP0MMI8_9DINO</name>
<keyword evidence="10" id="KW-1185">Reference proteome</keyword>
<reference evidence="9 10" key="1">
    <citation type="submission" date="2024-02" db="EMBL/GenBank/DDBJ databases">
        <authorList>
            <person name="Chen Y."/>
            <person name="Shah S."/>
            <person name="Dougan E. K."/>
            <person name="Thang M."/>
            <person name="Chan C."/>
        </authorList>
    </citation>
    <scope>NUCLEOTIDE SEQUENCE [LARGE SCALE GENOMIC DNA]</scope>
</reference>
<evidence type="ECO:0000259" key="8">
    <source>
        <dbReference type="Pfam" id="PF10437"/>
    </source>
</evidence>
<keyword evidence="5" id="KW-0547">Nucleotide-binding</keyword>
<keyword evidence="6" id="KW-0067">ATP-binding</keyword>
<dbReference type="Gene3D" id="3.30.390.50">
    <property type="entry name" value="CO dehydrogenase flavoprotein, C-terminal domain"/>
    <property type="match status" value="1"/>
</dbReference>
<evidence type="ECO:0000256" key="4">
    <source>
        <dbReference type="ARBA" id="ARBA00022598"/>
    </source>
</evidence>
<dbReference type="Proteomes" id="UP001642464">
    <property type="component" value="Unassembled WGS sequence"/>
</dbReference>
<feature type="domain" description="Lipoate protein ligase C-terminal" evidence="8">
    <location>
        <begin position="65"/>
        <end position="151"/>
    </location>
</feature>
<gene>
    <name evidence="9" type="ORF">SCF082_LOCUS28800</name>
</gene>
<comment type="pathway">
    <text evidence="2">Protein modification; protein lipoylation via exogenous pathway; protein N(6)-(lipoyl)lysine from lipoate: step 1/2.</text>
</comment>
<dbReference type="PANTHER" id="PTHR12561:SF3">
    <property type="entry name" value="LIPOYLTRANSFERASE 1, MITOCHONDRIAL"/>
    <property type="match status" value="1"/>
</dbReference>
<evidence type="ECO:0000256" key="5">
    <source>
        <dbReference type="ARBA" id="ARBA00022741"/>
    </source>
</evidence>
<comment type="catalytic activity">
    <reaction evidence="7">
        <text>L-lysyl-[lipoyl-carrier protein] + (R)-lipoate + ATP = N(6)-[(R)-lipoyl]-L-lysyl-[lipoyl-carrier protein] + AMP + diphosphate + H(+)</text>
        <dbReference type="Rhea" id="RHEA:49288"/>
        <dbReference type="Rhea" id="RHEA-COMP:10500"/>
        <dbReference type="Rhea" id="RHEA-COMP:10502"/>
        <dbReference type="ChEBI" id="CHEBI:15378"/>
        <dbReference type="ChEBI" id="CHEBI:29969"/>
        <dbReference type="ChEBI" id="CHEBI:30616"/>
        <dbReference type="ChEBI" id="CHEBI:33019"/>
        <dbReference type="ChEBI" id="CHEBI:83088"/>
        <dbReference type="ChEBI" id="CHEBI:83099"/>
        <dbReference type="ChEBI" id="CHEBI:456215"/>
        <dbReference type="EC" id="6.3.1.20"/>
    </reaction>
</comment>
<evidence type="ECO:0000256" key="7">
    <source>
        <dbReference type="ARBA" id="ARBA00048037"/>
    </source>
</evidence>
<dbReference type="InterPro" id="IPR045864">
    <property type="entry name" value="aa-tRNA-synth_II/BPL/LPL"/>
</dbReference>
<evidence type="ECO:0000313" key="10">
    <source>
        <dbReference type="Proteomes" id="UP001642464"/>
    </source>
</evidence>
<dbReference type="SUPFAM" id="SSF82649">
    <property type="entry name" value="SufE/NifU"/>
    <property type="match status" value="1"/>
</dbReference>
<dbReference type="InterPro" id="IPR019491">
    <property type="entry name" value="Lipoate_protein_ligase_C"/>
</dbReference>
<protein>
    <recommendedName>
        <fullName evidence="3">lipoate--protein ligase</fullName>
        <ecNumber evidence="3">6.3.1.20</ecNumber>
    </recommendedName>
</protein>
<dbReference type="Gene3D" id="3.30.930.10">
    <property type="entry name" value="Bira Bifunctional Protein, Domain 2"/>
    <property type="match status" value="1"/>
</dbReference>
<keyword evidence="4 9" id="KW-0436">Ligase</keyword>
<comment type="caution">
    <text evidence="9">The sequence shown here is derived from an EMBL/GenBank/DDBJ whole genome shotgun (WGS) entry which is preliminary data.</text>
</comment>
<dbReference type="EMBL" id="CAXAMM010022891">
    <property type="protein sequence ID" value="CAK9052705.1"/>
    <property type="molecule type" value="Genomic_DNA"/>
</dbReference>
<sequence>MNLREAFPSLTHQDLCDALTEEFRDREGASGPVEEISEQSELAQAKAFQDLMAELGDKSWRFGKTPEFSHQFETRIDGVGVFDVHLKVVHGVIEDATIFSDALFPDVISAAMTSLCGVEYGRDGIGAALKGLGPQFTEEGPKKTLEAMTDWMISNVGD</sequence>
<evidence type="ECO:0000256" key="2">
    <source>
        <dbReference type="ARBA" id="ARBA00005124"/>
    </source>
</evidence>
<comment type="pathway">
    <text evidence="1">Protein modification; protein lipoylation via exogenous pathway; protein N(6)-(lipoyl)lysine from lipoate: step 2/2.</text>
</comment>
<accession>A0ABP0MMI8</accession>
<evidence type="ECO:0000256" key="3">
    <source>
        <dbReference type="ARBA" id="ARBA00012367"/>
    </source>
</evidence>